<reference evidence="6" key="1">
    <citation type="journal article" date="2019" name="Int. J. Syst. Evol. Microbiol.">
        <title>The Global Catalogue of Microorganisms (GCM) 10K type strain sequencing project: providing services to taxonomists for standard genome sequencing and annotation.</title>
        <authorList>
            <consortium name="The Broad Institute Genomics Platform"/>
            <consortium name="The Broad Institute Genome Sequencing Center for Infectious Disease"/>
            <person name="Wu L."/>
            <person name="Ma J."/>
        </authorList>
    </citation>
    <scope>NUCLEOTIDE SEQUENCE [LARGE SCALE GENOMIC DNA]</scope>
    <source>
        <strain evidence="6">JCM 17666</strain>
    </source>
</reference>
<evidence type="ECO:0000256" key="1">
    <source>
        <dbReference type="ARBA" id="ARBA00001946"/>
    </source>
</evidence>
<evidence type="ECO:0000313" key="6">
    <source>
        <dbReference type="Proteomes" id="UP001501671"/>
    </source>
</evidence>
<sequence length="362" mass="40182">MKLFRWPAIPETVLGPHTGRFSGESALGLLRISTNEGIDGHAFLGSAYNPATNDGPSLISFLKPILLGKNPLDREWLHHALWAKARVTTTRAIGAIDVALWDIAGKAAGQPIHRLLGSYRDRIAAYATSPVYTEPALYVEEACRLKEEGWTAYKIHPPCKPDKDLAVARRVREAVGADYPLMFDALWHHQYAEALRIGMGLQDLDFLWYEDPLSDQDIGNYVELRRKLHIPIVATEQPFAGLDSYPIWLTSRATDALRGDVANKGGITTCIKTAHLAEAFRMNYEIHHGNNSLNNVANLHLAVAIRNTTRFEVLLPHRSQKYGLVQDIEVGPDGHVEAPSQPGLGYEIDFGLIEKEKISTLA</sequence>
<dbReference type="InterPro" id="IPR013341">
    <property type="entry name" value="Mandelate_racemase_N_dom"/>
</dbReference>
<keyword evidence="3" id="KW-0460">Magnesium</keyword>
<dbReference type="SFLD" id="SFLDS00001">
    <property type="entry name" value="Enolase"/>
    <property type="match status" value="1"/>
</dbReference>
<organism evidence="5 6">
    <name type="scientific">Pigmentiphaga soli</name>
    <dbReference type="NCBI Taxonomy" id="1007095"/>
    <lineage>
        <taxon>Bacteria</taxon>
        <taxon>Pseudomonadati</taxon>
        <taxon>Pseudomonadota</taxon>
        <taxon>Betaproteobacteria</taxon>
        <taxon>Burkholderiales</taxon>
        <taxon>Alcaligenaceae</taxon>
        <taxon>Pigmentiphaga</taxon>
    </lineage>
</organism>
<dbReference type="InterPro" id="IPR013342">
    <property type="entry name" value="Mandelate_racemase_C"/>
</dbReference>
<dbReference type="Pfam" id="PF13378">
    <property type="entry name" value="MR_MLE_C"/>
    <property type="match status" value="1"/>
</dbReference>
<evidence type="ECO:0000313" key="5">
    <source>
        <dbReference type="EMBL" id="GAA4339319.1"/>
    </source>
</evidence>
<dbReference type="SUPFAM" id="SSF54826">
    <property type="entry name" value="Enolase N-terminal domain-like"/>
    <property type="match status" value="1"/>
</dbReference>
<dbReference type="PROSITE" id="PS00908">
    <property type="entry name" value="MR_MLE_1"/>
    <property type="match status" value="1"/>
</dbReference>
<dbReference type="PANTHER" id="PTHR13794:SF58">
    <property type="entry name" value="MITOCHONDRIAL ENOLASE SUPERFAMILY MEMBER 1"/>
    <property type="match status" value="1"/>
</dbReference>
<dbReference type="EMBL" id="BAABFO010000021">
    <property type="protein sequence ID" value="GAA4339319.1"/>
    <property type="molecule type" value="Genomic_DNA"/>
</dbReference>
<name>A0ABP8HHQ0_9BURK</name>
<keyword evidence="6" id="KW-1185">Reference proteome</keyword>
<dbReference type="Pfam" id="PF02746">
    <property type="entry name" value="MR_MLE_N"/>
    <property type="match status" value="1"/>
</dbReference>
<proteinExistence type="predicted"/>
<dbReference type="SUPFAM" id="SSF51604">
    <property type="entry name" value="Enolase C-terminal domain-like"/>
    <property type="match status" value="1"/>
</dbReference>
<evidence type="ECO:0000256" key="2">
    <source>
        <dbReference type="ARBA" id="ARBA00022723"/>
    </source>
</evidence>
<keyword evidence="2" id="KW-0479">Metal-binding</keyword>
<comment type="caution">
    <text evidence="5">The sequence shown here is derived from an EMBL/GenBank/DDBJ whole genome shotgun (WGS) entry which is preliminary data.</text>
</comment>
<evidence type="ECO:0000256" key="3">
    <source>
        <dbReference type="ARBA" id="ARBA00022842"/>
    </source>
</evidence>
<dbReference type="InterPro" id="IPR029017">
    <property type="entry name" value="Enolase-like_N"/>
</dbReference>
<dbReference type="InterPro" id="IPR018110">
    <property type="entry name" value="Mandel_Rmase/mucon_lact_enz_CS"/>
</dbReference>
<dbReference type="Proteomes" id="UP001501671">
    <property type="component" value="Unassembled WGS sequence"/>
</dbReference>
<dbReference type="PANTHER" id="PTHR13794">
    <property type="entry name" value="ENOLASE SUPERFAMILY, MANDELATE RACEMASE"/>
    <property type="match status" value="1"/>
</dbReference>
<protein>
    <submittedName>
        <fullName evidence="5">Enolase C-terminal domain-like protein</fullName>
    </submittedName>
</protein>
<comment type="cofactor">
    <cofactor evidence="1">
        <name>Mg(2+)</name>
        <dbReference type="ChEBI" id="CHEBI:18420"/>
    </cofactor>
</comment>
<dbReference type="Gene3D" id="3.30.390.10">
    <property type="entry name" value="Enolase-like, N-terminal domain"/>
    <property type="match status" value="1"/>
</dbReference>
<dbReference type="InterPro" id="IPR046945">
    <property type="entry name" value="RHMD-like"/>
</dbReference>
<dbReference type="Gene3D" id="3.20.20.120">
    <property type="entry name" value="Enolase-like C-terminal domain"/>
    <property type="match status" value="1"/>
</dbReference>
<dbReference type="InterPro" id="IPR036849">
    <property type="entry name" value="Enolase-like_C_sf"/>
</dbReference>
<feature type="domain" description="Mandelate racemase/muconate lactonizing enzyme C-terminal" evidence="4">
    <location>
        <begin position="135"/>
        <end position="231"/>
    </location>
</feature>
<dbReference type="SFLD" id="SFLDG00179">
    <property type="entry name" value="mandelate_racemase"/>
    <property type="match status" value="1"/>
</dbReference>
<gene>
    <name evidence="5" type="ORF">GCM10023144_37420</name>
</gene>
<dbReference type="SMART" id="SM00922">
    <property type="entry name" value="MR_MLE"/>
    <property type="match status" value="1"/>
</dbReference>
<accession>A0ABP8HHQ0</accession>
<evidence type="ECO:0000259" key="4">
    <source>
        <dbReference type="SMART" id="SM00922"/>
    </source>
</evidence>
<dbReference type="InterPro" id="IPR029065">
    <property type="entry name" value="Enolase_C-like"/>
</dbReference>